<evidence type="ECO:0000313" key="3">
    <source>
        <dbReference type="Proteomes" id="UP001620461"/>
    </source>
</evidence>
<keyword evidence="1" id="KW-0472">Membrane</keyword>
<keyword evidence="1" id="KW-1133">Transmembrane helix</keyword>
<accession>A0ABW8JL95</accession>
<keyword evidence="3" id="KW-1185">Reference proteome</keyword>
<proteinExistence type="predicted"/>
<organism evidence="2 3">
    <name type="scientific">Dyella jejuensis</name>
    <dbReference type="NCBI Taxonomy" id="1432009"/>
    <lineage>
        <taxon>Bacteria</taxon>
        <taxon>Pseudomonadati</taxon>
        <taxon>Pseudomonadota</taxon>
        <taxon>Gammaproteobacteria</taxon>
        <taxon>Lysobacterales</taxon>
        <taxon>Rhodanobacteraceae</taxon>
        <taxon>Dyella</taxon>
    </lineage>
</organism>
<dbReference type="RefSeq" id="WP_404548725.1">
    <property type="nucleotide sequence ID" value="NZ_JADIKJ010000018.1"/>
</dbReference>
<sequence length="201" mass="23269">MKGHSRIIEICLFSAYCFTSMLCGALVLHYRGIVLSILIATRAGKYYAYATPAAPFVLLSFLFVYTMNKIIDSFGIDRKMFLNYSVTYVISLILIYYYAYMHFIGHAENIFPHWFLFLIPPLMPAYTIAFSGNFFLFMRWDAALALHLFVYVFAFGIPNFGIMAIIIYIPFNVSYYAAMIWWSRKSLWPSRSSSIAPCRTE</sequence>
<gene>
    <name evidence="2" type="ORF">ISP15_16090</name>
</gene>
<feature type="transmembrane region" description="Helical" evidence="1">
    <location>
        <begin position="111"/>
        <end position="136"/>
    </location>
</feature>
<dbReference type="EMBL" id="JADIKJ010000018">
    <property type="protein sequence ID" value="MFK2901860.1"/>
    <property type="molecule type" value="Genomic_DNA"/>
</dbReference>
<dbReference type="Proteomes" id="UP001620461">
    <property type="component" value="Unassembled WGS sequence"/>
</dbReference>
<comment type="caution">
    <text evidence="2">The sequence shown here is derived from an EMBL/GenBank/DDBJ whole genome shotgun (WGS) entry which is preliminary data.</text>
</comment>
<protein>
    <submittedName>
        <fullName evidence="2">Uncharacterized protein</fullName>
    </submittedName>
</protein>
<evidence type="ECO:0000256" key="1">
    <source>
        <dbReference type="SAM" id="Phobius"/>
    </source>
</evidence>
<keyword evidence="1" id="KW-0812">Transmembrane</keyword>
<feature type="transmembrane region" description="Helical" evidence="1">
    <location>
        <begin position="148"/>
        <end position="171"/>
    </location>
</feature>
<feature type="transmembrane region" description="Helical" evidence="1">
    <location>
        <begin position="46"/>
        <end position="68"/>
    </location>
</feature>
<reference evidence="2 3" key="1">
    <citation type="submission" date="2020-10" db="EMBL/GenBank/DDBJ databases">
        <title>Phylogeny of dyella-like bacteria.</title>
        <authorList>
            <person name="Fu J."/>
        </authorList>
    </citation>
    <scope>NUCLEOTIDE SEQUENCE [LARGE SCALE GENOMIC DNA]</scope>
    <source>
        <strain evidence="2 3">JP1</strain>
    </source>
</reference>
<name>A0ABW8JL95_9GAMM</name>
<feature type="transmembrane region" description="Helical" evidence="1">
    <location>
        <begin position="80"/>
        <end position="99"/>
    </location>
</feature>
<feature type="transmembrane region" description="Helical" evidence="1">
    <location>
        <begin position="12"/>
        <end position="40"/>
    </location>
</feature>
<evidence type="ECO:0000313" key="2">
    <source>
        <dbReference type="EMBL" id="MFK2901860.1"/>
    </source>
</evidence>